<evidence type="ECO:0000256" key="5">
    <source>
        <dbReference type="ARBA" id="ARBA00022490"/>
    </source>
</evidence>
<evidence type="ECO:0000256" key="7">
    <source>
        <dbReference type="ARBA" id="ARBA00022679"/>
    </source>
</evidence>
<dbReference type="PANTHER" id="PTHR10937">
    <property type="entry name" value="GLUCOSAMINE--FRUCTOSE-6-PHOSPHATE AMINOTRANSFERASE, ISOMERIZING"/>
    <property type="match status" value="1"/>
</dbReference>
<feature type="active site" description="Nucleophile; for GATase activity" evidence="10">
    <location>
        <position position="2"/>
    </location>
</feature>
<keyword evidence="5 10" id="KW-0963">Cytoplasm</keyword>
<evidence type="ECO:0000256" key="3">
    <source>
        <dbReference type="ARBA" id="ARBA00012916"/>
    </source>
</evidence>
<keyword evidence="8" id="KW-0677">Repeat</keyword>
<dbReference type="AlphaFoldDB" id="A0A2U8W3S9"/>
<feature type="domain" description="SIS" evidence="12">
    <location>
        <begin position="284"/>
        <end position="423"/>
    </location>
</feature>
<dbReference type="Gene3D" id="3.40.50.10490">
    <property type="entry name" value="Glucose-6-phosphate isomerase like protein, domain 1"/>
    <property type="match status" value="2"/>
</dbReference>
<dbReference type="Pfam" id="PF01380">
    <property type="entry name" value="SIS"/>
    <property type="match status" value="2"/>
</dbReference>
<keyword evidence="7 10" id="KW-0808">Transferase</keyword>
<keyword evidence="14" id="KW-1185">Reference proteome</keyword>
<dbReference type="InterPro" id="IPR001347">
    <property type="entry name" value="SIS_dom"/>
</dbReference>
<dbReference type="Proteomes" id="UP000245926">
    <property type="component" value="Chromosome"/>
</dbReference>
<dbReference type="Pfam" id="PF13522">
    <property type="entry name" value="GATase_6"/>
    <property type="match status" value="1"/>
</dbReference>
<dbReference type="FunFam" id="3.40.50.10490:FF:000001">
    <property type="entry name" value="Glutamine--fructose-6-phosphate aminotransferase [isomerizing]"/>
    <property type="match status" value="1"/>
</dbReference>
<dbReference type="GO" id="GO:0097367">
    <property type="term" value="F:carbohydrate derivative binding"/>
    <property type="evidence" value="ECO:0007669"/>
    <property type="project" value="InterPro"/>
</dbReference>
<keyword evidence="6 10" id="KW-0032">Aminotransferase</keyword>
<dbReference type="RefSeq" id="WP_109887657.1">
    <property type="nucleotide sequence ID" value="NZ_CP029550.1"/>
</dbReference>
<sequence length="608" mass="64969">MCGIVGIAGRDAVAGQVIEALRRLEYRGYDSAGIATLEHGRLERRRAEGKLANLQLKLIQAPLAGAIGIGHTRWATHGKPNEINAHPHATDRLAVVHNGIIENFRELKRELQAHGIAFETETDTEVVAQAVSHAMAQGLGPVEAVAATLPKLRGAFALGFLFAGRDDLLIGARHGAPLAIGYGEGETYLGSDALALAPFTDEITYLEEGDWAILTREGAEIRDVAGRPVERPRQKIAAQAYRIDKGNHRHFMAKEIHEQPEVVGRTLAHYVNLAEGRVALPEPLPFSFADLTRISITACGTAYYAGLVAKYWFERIARLPVEIDVASEARYREAPLEAGGLTLVISQSGETADTLASLRYAKGQGQHTLGVVNVPTSTIAREASAVLPTLAGPEIGVASTKAFSCQLTVLLCLALHAGRERGVLTAADERRLVDALITVPGLMAEAVKQEGEIEGLAREIAKARDVLYLGRGTAYPMALEGALKLKEISYIHAEGYAAGELKHGPIALIDESVPVIVIAPHDAIFEKTVSNMQEVAARGGRIILVGDAKGAAEAGLDTLATLTMPDLDPVVAPIVYAVPMQLIAYHVAVSMGKDVDQPRNLAKSVTVE</sequence>
<evidence type="ECO:0000256" key="9">
    <source>
        <dbReference type="ARBA" id="ARBA00022962"/>
    </source>
</evidence>
<feature type="domain" description="Glutamine amidotransferase type-2" evidence="11">
    <location>
        <begin position="2"/>
        <end position="217"/>
    </location>
</feature>
<comment type="subunit">
    <text evidence="10">Homodimer.</text>
</comment>
<dbReference type="CDD" id="cd05008">
    <property type="entry name" value="SIS_GlmS_GlmD_1"/>
    <property type="match status" value="1"/>
</dbReference>
<dbReference type="GO" id="GO:0004360">
    <property type="term" value="F:glutamine-fructose-6-phosphate transaminase (isomerizing) activity"/>
    <property type="evidence" value="ECO:0007669"/>
    <property type="project" value="UniProtKB-UniRule"/>
</dbReference>
<evidence type="ECO:0000259" key="12">
    <source>
        <dbReference type="PROSITE" id="PS51464"/>
    </source>
</evidence>
<accession>A0A2U8W3S9</accession>
<evidence type="ECO:0000256" key="4">
    <source>
        <dbReference type="ARBA" id="ARBA00016090"/>
    </source>
</evidence>
<dbReference type="GO" id="GO:0046349">
    <property type="term" value="P:amino sugar biosynthetic process"/>
    <property type="evidence" value="ECO:0007669"/>
    <property type="project" value="UniProtKB-ARBA"/>
</dbReference>
<dbReference type="GO" id="GO:0005975">
    <property type="term" value="P:carbohydrate metabolic process"/>
    <property type="evidence" value="ECO:0007669"/>
    <property type="project" value="UniProtKB-UniRule"/>
</dbReference>
<dbReference type="InterPro" id="IPR047084">
    <property type="entry name" value="GFAT_N"/>
</dbReference>
<name>A0A2U8W3S9_9HYPH</name>
<dbReference type="EC" id="2.6.1.16" evidence="3 10"/>
<dbReference type="InterPro" id="IPR035466">
    <property type="entry name" value="GlmS/AgaS_SIS"/>
</dbReference>
<dbReference type="FunFam" id="3.60.20.10:FF:000006">
    <property type="entry name" value="Glutamine--fructose-6-phosphate aminotransferase [isomerizing]"/>
    <property type="match status" value="1"/>
</dbReference>
<dbReference type="GO" id="GO:0006002">
    <property type="term" value="P:fructose 6-phosphate metabolic process"/>
    <property type="evidence" value="ECO:0007669"/>
    <property type="project" value="TreeGrafter"/>
</dbReference>
<evidence type="ECO:0000259" key="11">
    <source>
        <dbReference type="PROSITE" id="PS51278"/>
    </source>
</evidence>
<dbReference type="KEGG" id="mets:DK389_04495"/>
<evidence type="ECO:0000256" key="1">
    <source>
        <dbReference type="ARBA" id="ARBA00001031"/>
    </source>
</evidence>
<dbReference type="HAMAP" id="MF_00164">
    <property type="entry name" value="GlmS"/>
    <property type="match status" value="1"/>
</dbReference>
<dbReference type="GO" id="GO:0005829">
    <property type="term" value="C:cytosol"/>
    <property type="evidence" value="ECO:0007669"/>
    <property type="project" value="TreeGrafter"/>
</dbReference>
<dbReference type="SUPFAM" id="SSF56235">
    <property type="entry name" value="N-terminal nucleophile aminohydrolases (Ntn hydrolases)"/>
    <property type="match status" value="1"/>
</dbReference>
<feature type="active site" description="For Fru-6P isomerization activity" evidence="10">
    <location>
        <position position="603"/>
    </location>
</feature>
<evidence type="ECO:0000256" key="2">
    <source>
        <dbReference type="ARBA" id="ARBA00004496"/>
    </source>
</evidence>
<proteinExistence type="inferred from homology"/>
<dbReference type="Gene3D" id="3.60.20.10">
    <property type="entry name" value="Glutamine Phosphoribosylpyrophosphate, subunit 1, domain 1"/>
    <property type="match status" value="1"/>
</dbReference>
<keyword evidence="9" id="KW-0315">Glutamine amidotransferase</keyword>
<dbReference type="PROSITE" id="PS51278">
    <property type="entry name" value="GATASE_TYPE_2"/>
    <property type="match status" value="1"/>
</dbReference>
<dbReference type="NCBIfam" id="TIGR01135">
    <property type="entry name" value="glmS"/>
    <property type="match status" value="1"/>
</dbReference>
<dbReference type="InterPro" id="IPR035490">
    <property type="entry name" value="GlmS/FrlB_SIS"/>
</dbReference>
<dbReference type="EMBL" id="CP029550">
    <property type="protein sequence ID" value="AWN39936.1"/>
    <property type="molecule type" value="Genomic_DNA"/>
</dbReference>
<feature type="domain" description="SIS" evidence="12">
    <location>
        <begin position="456"/>
        <end position="598"/>
    </location>
</feature>
<feature type="initiator methionine" description="Removed" evidence="10">
    <location>
        <position position="1"/>
    </location>
</feature>
<evidence type="ECO:0000313" key="14">
    <source>
        <dbReference type="Proteomes" id="UP000245926"/>
    </source>
</evidence>
<dbReference type="CDD" id="cd05009">
    <property type="entry name" value="SIS_GlmS_GlmD_2"/>
    <property type="match status" value="1"/>
</dbReference>
<dbReference type="InterPro" id="IPR029055">
    <property type="entry name" value="Ntn_hydrolases_N"/>
</dbReference>
<evidence type="ECO:0000256" key="6">
    <source>
        <dbReference type="ARBA" id="ARBA00022576"/>
    </source>
</evidence>
<dbReference type="PANTHER" id="PTHR10937:SF0">
    <property type="entry name" value="GLUTAMINE--FRUCTOSE-6-PHOSPHATE TRANSAMINASE (ISOMERIZING)"/>
    <property type="match status" value="1"/>
</dbReference>
<dbReference type="GO" id="GO:0006487">
    <property type="term" value="P:protein N-linked glycosylation"/>
    <property type="evidence" value="ECO:0007669"/>
    <property type="project" value="TreeGrafter"/>
</dbReference>
<organism evidence="13 14">
    <name type="scientific">Methylobacterium durans</name>
    <dbReference type="NCBI Taxonomy" id="2202825"/>
    <lineage>
        <taxon>Bacteria</taxon>
        <taxon>Pseudomonadati</taxon>
        <taxon>Pseudomonadota</taxon>
        <taxon>Alphaproteobacteria</taxon>
        <taxon>Hyphomicrobiales</taxon>
        <taxon>Methylobacteriaceae</taxon>
        <taxon>Methylobacterium</taxon>
    </lineage>
</organism>
<comment type="subcellular location">
    <subcellularLocation>
        <location evidence="2 10">Cytoplasm</location>
    </subcellularLocation>
</comment>
<comment type="catalytic activity">
    <reaction evidence="1 10">
        <text>D-fructose 6-phosphate + L-glutamine = D-glucosamine 6-phosphate + L-glutamate</text>
        <dbReference type="Rhea" id="RHEA:13237"/>
        <dbReference type="ChEBI" id="CHEBI:29985"/>
        <dbReference type="ChEBI" id="CHEBI:58359"/>
        <dbReference type="ChEBI" id="CHEBI:58725"/>
        <dbReference type="ChEBI" id="CHEBI:61527"/>
        <dbReference type="EC" id="2.6.1.16"/>
    </reaction>
</comment>
<dbReference type="GO" id="GO:0006047">
    <property type="term" value="P:UDP-N-acetylglucosamine metabolic process"/>
    <property type="evidence" value="ECO:0007669"/>
    <property type="project" value="TreeGrafter"/>
</dbReference>
<evidence type="ECO:0000313" key="13">
    <source>
        <dbReference type="EMBL" id="AWN39936.1"/>
    </source>
</evidence>
<comment type="function">
    <text evidence="10">Catalyzes the first step in hexosamine metabolism, converting fructose-6P into glucosamine-6P using glutamine as a nitrogen source.</text>
</comment>
<dbReference type="CDD" id="cd00714">
    <property type="entry name" value="GFAT"/>
    <property type="match status" value="1"/>
</dbReference>
<gene>
    <name evidence="10 13" type="primary">glmS</name>
    <name evidence="13" type="ORF">DK389_04495</name>
</gene>
<evidence type="ECO:0000256" key="10">
    <source>
        <dbReference type="HAMAP-Rule" id="MF_00164"/>
    </source>
</evidence>
<dbReference type="PROSITE" id="PS51464">
    <property type="entry name" value="SIS"/>
    <property type="match status" value="2"/>
</dbReference>
<dbReference type="InterPro" id="IPR005855">
    <property type="entry name" value="GFAT"/>
</dbReference>
<dbReference type="InterPro" id="IPR046348">
    <property type="entry name" value="SIS_dom_sf"/>
</dbReference>
<reference evidence="14" key="1">
    <citation type="submission" date="2018-05" db="EMBL/GenBank/DDBJ databases">
        <title>Complete Genome Sequence of Methylobacterium sp. 17SD2-17.</title>
        <authorList>
            <person name="Srinivasan S."/>
        </authorList>
    </citation>
    <scope>NUCLEOTIDE SEQUENCE [LARGE SCALE GENOMIC DNA]</scope>
    <source>
        <strain evidence="14">17SD2-17</strain>
    </source>
</reference>
<dbReference type="OrthoDB" id="9761808at2"/>
<dbReference type="FunFam" id="3.40.50.10490:FF:000002">
    <property type="entry name" value="Glutamine--fructose-6-phosphate aminotransferase [isomerizing]"/>
    <property type="match status" value="1"/>
</dbReference>
<evidence type="ECO:0000256" key="8">
    <source>
        <dbReference type="ARBA" id="ARBA00022737"/>
    </source>
</evidence>
<dbReference type="NCBIfam" id="NF001484">
    <property type="entry name" value="PRK00331.1"/>
    <property type="match status" value="1"/>
</dbReference>
<dbReference type="SUPFAM" id="SSF53697">
    <property type="entry name" value="SIS domain"/>
    <property type="match status" value="1"/>
</dbReference>
<dbReference type="InterPro" id="IPR017932">
    <property type="entry name" value="GATase_2_dom"/>
</dbReference>
<protein>
    <recommendedName>
        <fullName evidence="4 10">Glutamine--fructose-6-phosphate aminotransferase [isomerizing]</fullName>
        <ecNumber evidence="3 10">2.6.1.16</ecNumber>
    </recommendedName>
    <alternativeName>
        <fullName evidence="10">D-fructose-6-phosphate amidotransferase</fullName>
    </alternativeName>
    <alternativeName>
        <fullName evidence="10">GFAT</fullName>
    </alternativeName>
    <alternativeName>
        <fullName evidence="10">Glucosamine-6-phosphate synthase</fullName>
    </alternativeName>
    <alternativeName>
        <fullName evidence="10">Hexosephosphate aminotransferase</fullName>
    </alternativeName>
    <alternativeName>
        <fullName evidence="10">L-glutamine--D-fructose-6-phosphate amidotransferase</fullName>
    </alternativeName>
</protein>